<reference evidence="1 2" key="1">
    <citation type="journal article" date="2018" name="PLoS ONE">
        <title>The draft genome of Kipferlia bialata reveals reductive genome evolution in fornicate parasites.</title>
        <authorList>
            <person name="Tanifuji G."/>
            <person name="Takabayashi S."/>
            <person name="Kume K."/>
            <person name="Takagi M."/>
            <person name="Nakayama T."/>
            <person name="Kamikawa R."/>
            <person name="Inagaki Y."/>
            <person name="Hashimoto T."/>
        </authorList>
    </citation>
    <scope>NUCLEOTIDE SEQUENCE [LARGE SCALE GENOMIC DNA]</scope>
    <source>
        <strain evidence="1">NY0173</strain>
    </source>
</reference>
<sequence>MEQSLRAYINQHKLEDTLQELINHVLASRTPSPYVAMQHYLEQIGGNKCLLQALHPVPDPSSPDSYRMQVLVTHNGVSHHLTTCILPQACLSSQIPSFLSDLSAKLRDFNLGEPTTNLSKAVVTAVTALEDHKYLAET</sequence>
<dbReference type="Proteomes" id="UP000265618">
    <property type="component" value="Unassembled WGS sequence"/>
</dbReference>
<evidence type="ECO:0000313" key="2">
    <source>
        <dbReference type="Proteomes" id="UP000265618"/>
    </source>
</evidence>
<accession>A0A9K3D5Z3</accession>
<comment type="caution">
    <text evidence="1">The sequence shown here is derived from an EMBL/GenBank/DDBJ whole genome shotgun (WGS) entry which is preliminary data.</text>
</comment>
<proteinExistence type="predicted"/>
<organism evidence="1 2">
    <name type="scientific">Kipferlia bialata</name>
    <dbReference type="NCBI Taxonomy" id="797122"/>
    <lineage>
        <taxon>Eukaryota</taxon>
        <taxon>Metamonada</taxon>
        <taxon>Carpediemonas-like organisms</taxon>
        <taxon>Kipferlia</taxon>
    </lineage>
</organism>
<dbReference type="AlphaFoldDB" id="A0A9K3D5Z3"/>
<dbReference type="EMBL" id="BDIP01004335">
    <property type="protein sequence ID" value="GIQ88732.1"/>
    <property type="molecule type" value="Genomic_DNA"/>
</dbReference>
<gene>
    <name evidence="1" type="ORF">KIPB_011051</name>
</gene>
<keyword evidence="2" id="KW-1185">Reference proteome</keyword>
<name>A0A9K3D5Z3_9EUKA</name>
<evidence type="ECO:0000313" key="1">
    <source>
        <dbReference type="EMBL" id="GIQ88732.1"/>
    </source>
</evidence>
<feature type="non-terminal residue" evidence="1">
    <location>
        <position position="1"/>
    </location>
</feature>
<protein>
    <submittedName>
        <fullName evidence="1">Uncharacterized protein</fullName>
    </submittedName>
</protein>